<dbReference type="SUPFAM" id="SSF55811">
    <property type="entry name" value="Nudix"/>
    <property type="match status" value="1"/>
</dbReference>
<protein>
    <submittedName>
        <fullName evidence="1">8-oxo-dGTP pyrophosphatase MutT (NUDIX family)</fullName>
    </submittedName>
</protein>
<accession>A0ABU0BRB8</accession>
<comment type="caution">
    <text evidence="1">The sequence shown here is derived from an EMBL/GenBank/DDBJ whole genome shotgun (WGS) entry which is preliminary data.</text>
</comment>
<dbReference type="CDD" id="cd02883">
    <property type="entry name" value="NUDIX_Hydrolase"/>
    <property type="match status" value="1"/>
</dbReference>
<dbReference type="InterPro" id="IPR015797">
    <property type="entry name" value="NUDIX_hydrolase-like_dom_sf"/>
</dbReference>
<dbReference type="Proteomes" id="UP001230207">
    <property type="component" value="Unassembled WGS sequence"/>
</dbReference>
<dbReference type="RefSeq" id="WP_307230846.1">
    <property type="nucleotide sequence ID" value="NZ_JAUSVF010000001.1"/>
</dbReference>
<organism evidence="1 2">
    <name type="scientific">Pararhizobium capsulatum DSM 1112</name>
    <dbReference type="NCBI Taxonomy" id="1121113"/>
    <lineage>
        <taxon>Bacteria</taxon>
        <taxon>Pseudomonadati</taxon>
        <taxon>Pseudomonadota</taxon>
        <taxon>Alphaproteobacteria</taxon>
        <taxon>Hyphomicrobiales</taxon>
        <taxon>Rhizobiaceae</taxon>
        <taxon>Rhizobium/Agrobacterium group</taxon>
        <taxon>Pararhizobium</taxon>
    </lineage>
</organism>
<evidence type="ECO:0000313" key="2">
    <source>
        <dbReference type="Proteomes" id="UP001230207"/>
    </source>
</evidence>
<proteinExistence type="predicted"/>
<gene>
    <name evidence="1" type="ORF">QO002_002924</name>
</gene>
<name>A0ABU0BRB8_9HYPH</name>
<dbReference type="EMBL" id="JAUSVF010000001">
    <property type="protein sequence ID" value="MDQ0320786.1"/>
    <property type="molecule type" value="Genomic_DNA"/>
</dbReference>
<reference evidence="1 2" key="1">
    <citation type="submission" date="2023-07" db="EMBL/GenBank/DDBJ databases">
        <title>Genomic Encyclopedia of Type Strains, Phase IV (KMG-IV): sequencing the most valuable type-strain genomes for metagenomic binning, comparative biology and taxonomic classification.</title>
        <authorList>
            <person name="Goeker M."/>
        </authorList>
    </citation>
    <scope>NUCLEOTIDE SEQUENCE [LARGE SCALE GENOMIC DNA]</scope>
    <source>
        <strain evidence="1 2">DSM 1112</strain>
    </source>
</reference>
<dbReference type="Gene3D" id="3.90.79.10">
    <property type="entry name" value="Nucleoside Triphosphate Pyrophosphohydrolase"/>
    <property type="match status" value="1"/>
</dbReference>
<sequence>MMLKSNFDEWPVPGEIFRVSALELAVLDTPHPYELSESTSAASNWKEESARNPALFNGRMMLQRAVSIEQGAIRGEAHLIDYATFLWWRKTRPRDAALHLFGLPVILSSDGAVIAIRMAARTANPGRVYCAAGSLDDGDLLDGRCDVDGNMRREVKEETGLDLDMAQADSGFWALHNNEVITLFRLYRFPLTAQELVAAVETHISTDPDPEIDAVLAIRSADPDLHDYPPFMPKILSWIFESQG</sequence>
<evidence type="ECO:0000313" key="1">
    <source>
        <dbReference type="EMBL" id="MDQ0320786.1"/>
    </source>
</evidence>
<keyword evidence="2" id="KW-1185">Reference proteome</keyword>